<feature type="chain" id="PRO_5046629954" description="G domain-containing protein" evidence="3">
    <location>
        <begin position="35"/>
        <end position="353"/>
    </location>
</feature>
<proteinExistence type="predicted"/>
<dbReference type="SUPFAM" id="SSF52540">
    <property type="entry name" value="P-loop containing nucleoside triphosphate hydrolases"/>
    <property type="match status" value="1"/>
</dbReference>
<keyword evidence="2" id="KW-0472">Membrane</keyword>
<keyword evidence="5" id="KW-1185">Reference proteome</keyword>
<dbReference type="Proteomes" id="UP001291309">
    <property type="component" value="Unassembled WGS sequence"/>
</dbReference>
<evidence type="ECO:0000313" key="5">
    <source>
        <dbReference type="Proteomes" id="UP001291309"/>
    </source>
</evidence>
<dbReference type="EMBL" id="JAXIVS010000016">
    <property type="protein sequence ID" value="MDY7231895.1"/>
    <property type="molecule type" value="Genomic_DNA"/>
</dbReference>
<dbReference type="InterPro" id="IPR027417">
    <property type="entry name" value="P-loop_NTPase"/>
</dbReference>
<name>A0ABU5HII9_9BACT</name>
<dbReference type="RefSeq" id="WP_321550606.1">
    <property type="nucleotide sequence ID" value="NZ_JAXIVS010000016.1"/>
</dbReference>
<keyword evidence="2" id="KW-1133">Transmembrane helix</keyword>
<evidence type="ECO:0008006" key="6">
    <source>
        <dbReference type="Google" id="ProtNLM"/>
    </source>
</evidence>
<feature type="signal peptide" evidence="3">
    <location>
        <begin position="1"/>
        <end position="34"/>
    </location>
</feature>
<protein>
    <recommendedName>
        <fullName evidence="6">G domain-containing protein</fullName>
    </recommendedName>
</protein>
<evidence type="ECO:0000313" key="4">
    <source>
        <dbReference type="EMBL" id="MDY7231895.1"/>
    </source>
</evidence>
<dbReference type="Gene3D" id="3.40.50.300">
    <property type="entry name" value="P-loop containing nucleotide triphosphate hydrolases"/>
    <property type="match status" value="1"/>
</dbReference>
<feature type="transmembrane region" description="Helical" evidence="2">
    <location>
        <begin position="44"/>
        <end position="66"/>
    </location>
</feature>
<accession>A0ABU5HII9</accession>
<keyword evidence="3" id="KW-0732">Signal</keyword>
<keyword evidence="2" id="KW-0812">Transmembrane</keyword>
<evidence type="ECO:0000256" key="1">
    <source>
        <dbReference type="SAM" id="MobiDB-lite"/>
    </source>
</evidence>
<gene>
    <name evidence="4" type="ORF">SYV04_36245</name>
</gene>
<comment type="caution">
    <text evidence="4">The sequence shown here is derived from an EMBL/GenBank/DDBJ whole genome shotgun (WGS) entry which is preliminary data.</text>
</comment>
<reference evidence="4 5" key="1">
    <citation type="submission" date="2023-12" db="EMBL/GenBank/DDBJ databases">
        <title>the genome sequence of Hyalangium sp. s54d21.</title>
        <authorList>
            <person name="Zhang X."/>
        </authorList>
    </citation>
    <scope>NUCLEOTIDE SEQUENCE [LARGE SCALE GENOMIC DNA]</scope>
    <source>
        <strain evidence="5">s54d21</strain>
    </source>
</reference>
<evidence type="ECO:0000256" key="2">
    <source>
        <dbReference type="SAM" id="Phobius"/>
    </source>
</evidence>
<evidence type="ECO:0000256" key="3">
    <source>
        <dbReference type="SAM" id="SignalP"/>
    </source>
</evidence>
<feature type="region of interest" description="Disordered" evidence="1">
    <location>
        <begin position="334"/>
        <end position="353"/>
    </location>
</feature>
<sequence length="353" mass="39046">MPLYRMISQERYYWGARGHVSFLIAVLVSASANAQESGADAVSCAGATGIAGAAGTTVIGLIAWVIKQYIKHKLEEARQEVARSYNRPVKLPPPAKRNSVIMIGLGGTGKTTLIRSLLHNPQANPEKKTENYRLYHGERNLHYKEKDYLNPAHTEDDGDQSLHHLYISDYKGQNVGALVRAFIQLQKVPYSPMAYGYVNSLIVLVDIEEPPTKEGEPEKTEIKEPNENRIRGHLAQWSDTALDAIFGFLTADGLKYVCLFINKADLLSARSPQSVRGMFKELELRLQSRCRNLGIKFQVYVGSVKEGDQVVHLEEDLMATAVDAEEGHSAIVHAPTGSRRVSQAGGARKSRHG</sequence>
<organism evidence="4 5">
    <name type="scientific">Hyalangium rubrum</name>
    <dbReference type="NCBI Taxonomy" id="3103134"/>
    <lineage>
        <taxon>Bacteria</taxon>
        <taxon>Pseudomonadati</taxon>
        <taxon>Myxococcota</taxon>
        <taxon>Myxococcia</taxon>
        <taxon>Myxococcales</taxon>
        <taxon>Cystobacterineae</taxon>
        <taxon>Archangiaceae</taxon>
        <taxon>Hyalangium</taxon>
    </lineage>
</organism>